<accession>A0A517U229</accession>
<organism evidence="1 2">
    <name type="scientific">Lacipirellula limnantheis</name>
    <dbReference type="NCBI Taxonomy" id="2528024"/>
    <lineage>
        <taxon>Bacteria</taxon>
        <taxon>Pseudomonadati</taxon>
        <taxon>Planctomycetota</taxon>
        <taxon>Planctomycetia</taxon>
        <taxon>Pirellulales</taxon>
        <taxon>Lacipirellulaceae</taxon>
        <taxon>Lacipirellula</taxon>
    </lineage>
</organism>
<evidence type="ECO:0000313" key="1">
    <source>
        <dbReference type="EMBL" id="QDT74672.1"/>
    </source>
</evidence>
<reference evidence="1 2" key="1">
    <citation type="submission" date="2019-02" db="EMBL/GenBank/DDBJ databases">
        <title>Deep-cultivation of Planctomycetes and their phenomic and genomic characterization uncovers novel biology.</title>
        <authorList>
            <person name="Wiegand S."/>
            <person name="Jogler M."/>
            <person name="Boedeker C."/>
            <person name="Pinto D."/>
            <person name="Vollmers J."/>
            <person name="Rivas-Marin E."/>
            <person name="Kohn T."/>
            <person name="Peeters S.H."/>
            <person name="Heuer A."/>
            <person name="Rast P."/>
            <person name="Oberbeckmann S."/>
            <person name="Bunk B."/>
            <person name="Jeske O."/>
            <person name="Meyerdierks A."/>
            <person name="Storesund J.E."/>
            <person name="Kallscheuer N."/>
            <person name="Luecker S."/>
            <person name="Lage O.M."/>
            <person name="Pohl T."/>
            <person name="Merkel B.J."/>
            <person name="Hornburger P."/>
            <person name="Mueller R.-W."/>
            <person name="Bruemmer F."/>
            <person name="Labrenz M."/>
            <person name="Spormann A.M."/>
            <person name="Op den Camp H."/>
            <person name="Overmann J."/>
            <person name="Amann R."/>
            <person name="Jetten M.S.M."/>
            <person name="Mascher T."/>
            <person name="Medema M.H."/>
            <person name="Devos D.P."/>
            <person name="Kaster A.-K."/>
            <person name="Ovreas L."/>
            <person name="Rohde M."/>
            <person name="Galperin M.Y."/>
            <person name="Jogler C."/>
        </authorList>
    </citation>
    <scope>NUCLEOTIDE SEQUENCE [LARGE SCALE GENOMIC DNA]</scope>
    <source>
        <strain evidence="1 2">I41</strain>
    </source>
</reference>
<name>A0A517U229_9BACT</name>
<proteinExistence type="predicted"/>
<gene>
    <name evidence="1" type="ORF">I41_38690</name>
</gene>
<dbReference type="AlphaFoldDB" id="A0A517U229"/>
<sequence length="62" mass="6829">MMSASVTGQMWGMSTLTILLFHLRQVSLEKLAAVTHYVGWHFRSARGLAVGVAVTLPNRWSG</sequence>
<protein>
    <submittedName>
        <fullName evidence="1">Uncharacterized protein</fullName>
    </submittedName>
</protein>
<dbReference type="KEGG" id="llh:I41_38690"/>
<dbReference type="Proteomes" id="UP000317909">
    <property type="component" value="Chromosome"/>
</dbReference>
<dbReference type="EMBL" id="CP036339">
    <property type="protein sequence ID" value="QDT74672.1"/>
    <property type="molecule type" value="Genomic_DNA"/>
</dbReference>
<evidence type="ECO:0000313" key="2">
    <source>
        <dbReference type="Proteomes" id="UP000317909"/>
    </source>
</evidence>
<keyword evidence="2" id="KW-1185">Reference proteome</keyword>